<feature type="region of interest" description="Disordered" evidence="2">
    <location>
        <begin position="167"/>
        <end position="265"/>
    </location>
</feature>
<evidence type="ECO:0000256" key="2">
    <source>
        <dbReference type="SAM" id="MobiDB-lite"/>
    </source>
</evidence>
<dbReference type="EMBL" id="FOFD01000007">
    <property type="protein sequence ID" value="SER70607.1"/>
    <property type="molecule type" value="Genomic_DNA"/>
</dbReference>
<dbReference type="AlphaFoldDB" id="A0A1H9RDC1"/>
<keyword evidence="1" id="KW-0175">Coiled coil</keyword>
<evidence type="ECO:0000256" key="1">
    <source>
        <dbReference type="SAM" id="Coils"/>
    </source>
</evidence>
<dbReference type="STRING" id="1186196.SAMN04489841_4354"/>
<dbReference type="OrthoDB" id="170871at2157"/>
<dbReference type="Proteomes" id="UP000199114">
    <property type="component" value="Unassembled WGS sequence"/>
</dbReference>
<protein>
    <submittedName>
        <fullName evidence="3">Uncharacterized protein</fullName>
    </submittedName>
</protein>
<feature type="compositionally biased region" description="Gly residues" evidence="2">
    <location>
        <begin position="210"/>
        <end position="222"/>
    </location>
</feature>
<name>A0A1H9RDC1_9EURY</name>
<evidence type="ECO:0000313" key="3">
    <source>
        <dbReference type="EMBL" id="SER70607.1"/>
    </source>
</evidence>
<dbReference type="RefSeq" id="WP_090621708.1">
    <property type="nucleotide sequence ID" value="NZ_FOFD01000007.1"/>
</dbReference>
<feature type="coiled-coil region" evidence="1">
    <location>
        <begin position="92"/>
        <end position="145"/>
    </location>
</feature>
<organism evidence="3 4">
    <name type="scientific">Natrinema salaciae</name>
    <dbReference type="NCBI Taxonomy" id="1186196"/>
    <lineage>
        <taxon>Archaea</taxon>
        <taxon>Methanobacteriati</taxon>
        <taxon>Methanobacteriota</taxon>
        <taxon>Stenosarchaea group</taxon>
        <taxon>Halobacteria</taxon>
        <taxon>Halobacteriales</taxon>
        <taxon>Natrialbaceae</taxon>
        <taxon>Natrinema</taxon>
    </lineage>
</organism>
<accession>A0A1H9RDC1</accession>
<reference evidence="4" key="1">
    <citation type="submission" date="2016-10" db="EMBL/GenBank/DDBJ databases">
        <authorList>
            <person name="Varghese N."/>
            <person name="Submissions S."/>
        </authorList>
    </citation>
    <scope>NUCLEOTIDE SEQUENCE [LARGE SCALE GENOMIC DNA]</scope>
    <source>
        <strain evidence="4">DSM 25055</strain>
    </source>
</reference>
<sequence>MTTTRSVALLVVLAVVGLTVAPLASGTVVSPLTGAQTGQSDQSDAETTNASVGTLMQANAADTKNTVESGMFEAAYESADNESREEIVSDRATRLAEQVSRLEAERDELRAQRGALSRGAYQSRMATLTVEIASLERSIERAERRAAEVGVGEDRLAALRGNAATMRQNASAEAGPGTAAVARGLAEADTPPGHGAGPPDDRGPPTEPGPGNGSDDGSGGPADKGTPERSAGGAPDDPGQPAEKPNGGSAAGAGTETGGADATGS</sequence>
<proteinExistence type="predicted"/>
<gene>
    <name evidence="3" type="ORF">SAMN04489841_4354</name>
</gene>
<evidence type="ECO:0000313" key="4">
    <source>
        <dbReference type="Proteomes" id="UP000199114"/>
    </source>
</evidence>
<keyword evidence="4" id="KW-1185">Reference proteome</keyword>